<dbReference type="PANTHER" id="PTHR34406:SF1">
    <property type="entry name" value="PROTEIN YCEI"/>
    <property type="match status" value="1"/>
</dbReference>
<dbReference type="Pfam" id="PF04264">
    <property type="entry name" value="YceI"/>
    <property type="match status" value="1"/>
</dbReference>
<dbReference type="PANTHER" id="PTHR34406">
    <property type="entry name" value="PROTEIN YCEI"/>
    <property type="match status" value="1"/>
</dbReference>
<organism evidence="2 3">
    <name type="scientific">Christiangramia oceanisediminis</name>
    <dbReference type="NCBI Taxonomy" id="2920386"/>
    <lineage>
        <taxon>Bacteria</taxon>
        <taxon>Pseudomonadati</taxon>
        <taxon>Bacteroidota</taxon>
        <taxon>Flavobacteriia</taxon>
        <taxon>Flavobacteriales</taxon>
        <taxon>Flavobacteriaceae</taxon>
        <taxon>Christiangramia</taxon>
    </lineage>
</organism>
<dbReference type="Gene3D" id="2.40.128.110">
    <property type="entry name" value="Lipid/polyisoprenoid-binding, YceI-like"/>
    <property type="match status" value="1"/>
</dbReference>
<dbReference type="InterPro" id="IPR036761">
    <property type="entry name" value="TTHA0802/YceI-like_sf"/>
</dbReference>
<sequence length="192" mass="21141">MKSFNLIIVAILISFGFNTLNAQTYRLNNKASEVLVDGTSNIHDWTIEAESASGTISLNQNGKDLNGISKLEFTVEAESLKSGKGGMDKNTYKALNTDDHKLITYQLKEVNNIEKLSDNSYKVSTTGIMEIAGTKKNIRLDFNLKTNSNTISLSGEHNLKMTDYGVEPPTAMFGTITTGDTVKIKFKTQFSI</sequence>
<gene>
    <name evidence="2" type="ORF">MKO06_02195</name>
</gene>
<dbReference type="RefSeq" id="WP_241550705.1">
    <property type="nucleotide sequence ID" value="NZ_JANCNS010000001.1"/>
</dbReference>
<evidence type="ECO:0000313" key="2">
    <source>
        <dbReference type="EMBL" id="MCP9198701.1"/>
    </source>
</evidence>
<name>A0A9X2I0I7_9FLAO</name>
<dbReference type="SUPFAM" id="SSF101874">
    <property type="entry name" value="YceI-like"/>
    <property type="match status" value="1"/>
</dbReference>
<proteinExistence type="predicted"/>
<dbReference type="Proteomes" id="UP001155280">
    <property type="component" value="Unassembled WGS sequence"/>
</dbReference>
<evidence type="ECO:0000259" key="1">
    <source>
        <dbReference type="SMART" id="SM00867"/>
    </source>
</evidence>
<feature type="domain" description="Lipid/polyisoprenoid-binding YceI-like" evidence="1">
    <location>
        <begin position="24"/>
        <end position="191"/>
    </location>
</feature>
<dbReference type="EMBL" id="JANCNS010000001">
    <property type="protein sequence ID" value="MCP9198701.1"/>
    <property type="molecule type" value="Genomic_DNA"/>
</dbReference>
<reference evidence="2" key="1">
    <citation type="submission" date="2022-07" db="EMBL/GenBank/DDBJ databases">
        <title>Gramela sediminis sp. nov., isolated from deep-sea sediment of the Indian Ocean.</title>
        <authorList>
            <person name="Shi H."/>
        </authorList>
    </citation>
    <scope>NUCLEOTIDE SEQUENCE</scope>
    <source>
        <strain evidence="2">GC03-9</strain>
    </source>
</reference>
<dbReference type="AlphaFoldDB" id="A0A9X2I0I7"/>
<comment type="caution">
    <text evidence="2">The sequence shown here is derived from an EMBL/GenBank/DDBJ whole genome shotgun (WGS) entry which is preliminary data.</text>
</comment>
<dbReference type="InterPro" id="IPR007372">
    <property type="entry name" value="Lipid/polyisoprenoid-bd_YceI"/>
</dbReference>
<accession>A0A9X2I0I7</accession>
<evidence type="ECO:0000313" key="3">
    <source>
        <dbReference type="Proteomes" id="UP001155280"/>
    </source>
</evidence>
<protein>
    <submittedName>
        <fullName evidence="2">YceI family protein</fullName>
    </submittedName>
</protein>
<dbReference type="SMART" id="SM00867">
    <property type="entry name" value="YceI"/>
    <property type="match status" value="1"/>
</dbReference>
<keyword evidence="3" id="KW-1185">Reference proteome</keyword>